<dbReference type="Pfam" id="PF13460">
    <property type="entry name" value="NAD_binding_10"/>
    <property type="match status" value="1"/>
</dbReference>
<evidence type="ECO:0000313" key="4">
    <source>
        <dbReference type="Proteomes" id="UP001059836"/>
    </source>
</evidence>
<dbReference type="SUPFAM" id="SSF51735">
    <property type="entry name" value="NAD(P)-binding Rossmann-fold domains"/>
    <property type="match status" value="1"/>
</dbReference>
<dbReference type="InterPro" id="IPR016040">
    <property type="entry name" value="NAD(P)-bd_dom"/>
</dbReference>
<keyword evidence="4" id="KW-1185">Reference proteome</keyword>
<reference evidence="3" key="1">
    <citation type="journal article" date="2021" name="Nat. Microbiol.">
        <title>Cocultivation of an ultrasmall environmental parasitic bacterium with lytic ability against bacteria associated with wastewater foams.</title>
        <authorList>
            <person name="Batinovic S."/>
            <person name="Rose J.J.A."/>
            <person name="Ratcliffe J."/>
            <person name="Seviour R.J."/>
            <person name="Petrovski S."/>
        </authorList>
    </citation>
    <scope>NUCLEOTIDE SEQUENCE</scope>
    <source>
        <strain evidence="3">CON9</strain>
    </source>
</reference>
<evidence type="ECO:0000313" key="3">
    <source>
        <dbReference type="EMBL" id="QHN37638.1"/>
    </source>
</evidence>
<dbReference type="InterPro" id="IPR036291">
    <property type="entry name" value="NAD(P)-bd_dom_sf"/>
</dbReference>
<protein>
    <submittedName>
        <fullName evidence="3">NAD(P)H-binding protein</fullName>
    </submittedName>
</protein>
<dbReference type="CDD" id="cd05243">
    <property type="entry name" value="SDR_a5"/>
    <property type="match status" value="1"/>
</dbReference>
<feature type="compositionally biased region" description="Basic and acidic residues" evidence="1">
    <location>
        <begin position="281"/>
        <end position="290"/>
    </location>
</feature>
<feature type="region of interest" description="Disordered" evidence="1">
    <location>
        <begin position="264"/>
        <end position="297"/>
    </location>
</feature>
<name>A0ABX6INW3_9ACTN</name>
<dbReference type="Proteomes" id="UP001059836">
    <property type="component" value="Chromosome"/>
</dbReference>
<dbReference type="PANTHER" id="PTHR15020">
    <property type="entry name" value="FLAVIN REDUCTASE-RELATED"/>
    <property type="match status" value="1"/>
</dbReference>
<sequence>MTERGAFITGSDVLIDRRRHRVVLLRLDLRPGPDPEGLTVTPENSTALIVGATGSIGRHAVSEALRQGYDVRALVRDRNGAERLLPDGVEFVVGDLARPDTLDAAVDDVDAIVFTHGSSTRESDVRDIDYAGVANVLAALAGRPVRIALMTAVGTTRPGVPYAAWKRRGERLVRASGNDYTIVRPGWFDYNDADQRRIVMRQGDTAQSGGPADGVIARDEIARVLVDSLSSDPANRKTLELAAERGAEQDDLAAVFAALRPDEPGALDGVLDTNTVPVDDEPARFRDDLSRIAGGSQ</sequence>
<organism evidence="3 4">
    <name type="scientific">Gordonia pseudamarae</name>
    <dbReference type="NCBI Taxonomy" id="2831662"/>
    <lineage>
        <taxon>Bacteria</taxon>
        <taxon>Bacillati</taxon>
        <taxon>Actinomycetota</taxon>
        <taxon>Actinomycetes</taxon>
        <taxon>Mycobacteriales</taxon>
        <taxon>Gordoniaceae</taxon>
        <taxon>Gordonia</taxon>
    </lineage>
</organism>
<feature type="domain" description="NAD(P)-binding" evidence="2">
    <location>
        <begin position="51"/>
        <end position="231"/>
    </location>
</feature>
<evidence type="ECO:0000256" key="1">
    <source>
        <dbReference type="SAM" id="MobiDB-lite"/>
    </source>
</evidence>
<proteinExistence type="predicted"/>
<dbReference type="Gene3D" id="3.40.50.720">
    <property type="entry name" value="NAD(P)-binding Rossmann-like Domain"/>
    <property type="match status" value="1"/>
</dbReference>
<dbReference type="PANTHER" id="PTHR15020:SF43">
    <property type="entry name" value="NAD(P)-BINDING DOMAIN-CONTAINING PROTEIN"/>
    <property type="match status" value="1"/>
</dbReference>
<evidence type="ECO:0000259" key="2">
    <source>
        <dbReference type="Pfam" id="PF13460"/>
    </source>
</evidence>
<dbReference type="EMBL" id="CP045809">
    <property type="protein sequence ID" value="QHN37638.1"/>
    <property type="molecule type" value="Genomic_DNA"/>
</dbReference>
<gene>
    <name evidence="3" type="ORF">GII31_15920</name>
</gene>
<accession>A0ABX6INW3</accession>
<dbReference type="RefSeq" id="WP_353735613.1">
    <property type="nucleotide sequence ID" value="NZ_CP045806.1"/>
</dbReference>